<organism evidence="14 15">
    <name type="scientific">Amphibacillus marinus</name>
    <dbReference type="NCBI Taxonomy" id="872970"/>
    <lineage>
        <taxon>Bacteria</taxon>
        <taxon>Bacillati</taxon>
        <taxon>Bacillota</taxon>
        <taxon>Bacilli</taxon>
        <taxon>Bacillales</taxon>
        <taxon>Bacillaceae</taxon>
        <taxon>Amphibacillus</taxon>
    </lineage>
</organism>
<sequence length="441" mass="50021">MKKFSVVIAGGGSTFTPGIVMMMLDHLDRFPLRKLKLYDNDGDRQSVLGEALEILLKEQAPEVEFSYTTDPKEGFEDIDFCMAHIRVGKYEMREQDEKVPLKHGVIGQETCGPGGIAYGMRSITGMLEIIDYMEQYSPDAWMLNYSNPASIVAEACRILRPDSKVLNICDMPVGTLRRMSQIIEKTPAELEVRYFGLNHFGWWTSVKDREGNEYIDQIRAYVAENGYLTQVEVDTQHTDPSWQETHKKAKDLLAVNPRYLPNTYLKYYLYPDYEFEKATPDFTRANEVMAGREKKVFSAARAIIEKGTAVDSGFEIDAHASFIVDLARAIAFNTHERMLMIVENNGAIANFPDDAMVEVPCLVGTDGPEPLAQGKIPEFEQALMYQQLTVEKLVVQAYIEKSYQKLWQALTLSKTVPSAKVAKDLLDDLIEVNKDYWPELS</sequence>
<keyword evidence="12" id="KW-1133">Transmembrane helix</keyword>
<dbReference type="Gene3D" id="3.40.50.720">
    <property type="entry name" value="NAD(P)-binding Rossmann-like Domain"/>
    <property type="match status" value="1"/>
</dbReference>
<accession>A0A1H8L3M0</accession>
<evidence type="ECO:0000256" key="3">
    <source>
        <dbReference type="ARBA" id="ARBA00022801"/>
    </source>
</evidence>
<keyword evidence="5 9" id="KW-0464">Manganese</keyword>
<feature type="site" description="Increases basicity of active site Tyr" evidence="10">
    <location>
        <position position="109"/>
    </location>
</feature>
<evidence type="ECO:0000313" key="15">
    <source>
        <dbReference type="Proteomes" id="UP000199300"/>
    </source>
</evidence>
<protein>
    <submittedName>
        <fullName evidence="14">Maltose-6'-phosphate glucosidase</fullName>
    </submittedName>
</protein>
<dbReference type="GO" id="GO:0005975">
    <property type="term" value="P:carbohydrate metabolic process"/>
    <property type="evidence" value="ECO:0007669"/>
    <property type="project" value="InterPro"/>
</dbReference>
<feature type="transmembrane region" description="Helical" evidence="12">
    <location>
        <begin position="6"/>
        <end position="24"/>
    </location>
</feature>
<dbReference type="Pfam" id="PF11975">
    <property type="entry name" value="Glyco_hydro_4C"/>
    <property type="match status" value="1"/>
</dbReference>
<evidence type="ECO:0000256" key="4">
    <source>
        <dbReference type="ARBA" id="ARBA00023027"/>
    </source>
</evidence>
<dbReference type="EMBL" id="FODJ01000003">
    <property type="protein sequence ID" value="SEN99744.1"/>
    <property type="molecule type" value="Genomic_DNA"/>
</dbReference>
<feature type="domain" description="Glycosyl hydrolase family 4 C-terminal" evidence="13">
    <location>
        <begin position="194"/>
        <end position="416"/>
    </location>
</feature>
<feature type="active site" description="Proton acceptor" evidence="7">
    <location>
        <position position="264"/>
    </location>
</feature>
<gene>
    <name evidence="14" type="ORF">SAMN04488134_10371</name>
</gene>
<feature type="binding site" evidence="8">
    <location>
        <position position="284"/>
    </location>
    <ligand>
        <name>substrate</name>
    </ligand>
</feature>
<dbReference type="InterPro" id="IPR001088">
    <property type="entry name" value="Glyco_hydro_4"/>
</dbReference>
<dbReference type="OrthoDB" id="9808275at2"/>
<evidence type="ECO:0000256" key="7">
    <source>
        <dbReference type="PIRSR" id="PIRSR601088-1"/>
    </source>
</evidence>
<evidence type="ECO:0000256" key="8">
    <source>
        <dbReference type="PIRSR" id="PIRSR601088-2"/>
    </source>
</evidence>
<keyword evidence="9" id="KW-0408">Iron</keyword>
<keyword evidence="6 11" id="KW-0326">Glycosidase</keyword>
<feature type="binding site" evidence="8">
    <location>
        <position position="93"/>
    </location>
    <ligand>
        <name>substrate</name>
    </ligand>
</feature>
<keyword evidence="12" id="KW-0472">Membrane</keyword>
<name>A0A1H8L3M0_9BACI</name>
<dbReference type="PROSITE" id="PS01324">
    <property type="entry name" value="GLYCOSYL_HYDROL_F4"/>
    <property type="match status" value="1"/>
</dbReference>
<keyword evidence="12" id="KW-0812">Transmembrane</keyword>
<keyword evidence="2 9" id="KW-0479">Metal-binding</keyword>
<reference evidence="14 15" key="1">
    <citation type="submission" date="2016-10" db="EMBL/GenBank/DDBJ databases">
        <authorList>
            <person name="de Groot N.N."/>
        </authorList>
    </citation>
    <scope>NUCLEOTIDE SEQUENCE [LARGE SCALE GENOMIC DNA]</scope>
    <source>
        <strain evidence="14 15">CGMCC 1.10434</strain>
    </source>
</reference>
<feature type="binding site" evidence="8">
    <location>
        <position position="147"/>
    </location>
    <ligand>
        <name>substrate</name>
    </ligand>
</feature>
<dbReference type="InterPro" id="IPR022616">
    <property type="entry name" value="Glyco_hydro_4_C"/>
</dbReference>
<feature type="binding site" evidence="9">
    <location>
        <position position="169"/>
    </location>
    <ligand>
        <name>Mn(2+)</name>
        <dbReference type="ChEBI" id="CHEBI:29035"/>
    </ligand>
</feature>
<dbReference type="GO" id="GO:0016616">
    <property type="term" value="F:oxidoreductase activity, acting on the CH-OH group of donors, NAD or NADP as acceptor"/>
    <property type="evidence" value="ECO:0007669"/>
    <property type="project" value="InterPro"/>
</dbReference>
<dbReference type="AlphaFoldDB" id="A0A1H8L3M0"/>
<keyword evidence="15" id="KW-1185">Reference proteome</keyword>
<evidence type="ECO:0000256" key="9">
    <source>
        <dbReference type="PIRSR" id="PIRSR601088-3"/>
    </source>
</evidence>
<keyword evidence="3 11" id="KW-0378">Hydrolase</keyword>
<comment type="cofactor">
    <cofactor evidence="11">
        <name>NAD(+)</name>
        <dbReference type="ChEBI" id="CHEBI:57540"/>
    </cofactor>
    <text evidence="11">Binds 1 NAD(+) per subunit.</text>
</comment>
<proteinExistence type="inferred from homology"/>
<dbReference type="GO" id="GO:0046872">
    <property type="term" value="F:metal ion binding"/>
    <property type="evidence" value="ECO:0007669"/>
    <property type="project" value="UniProtKB-KW"/>
</dbReference>
<dbReference type="PANTHER" id="PTHR32092:SF14">
    <property type="entry name" value="MALTOSE-6'-PHOSPHATE GLUCOSIDASE"/>
    <property type="match status" value="1"/>
</dbReference>
<dbReference type="Proteomes" id="UP000199300">
    <property type="component" value="Unassembled WGS sequence"/>
</dbReference>
<dbReference type="GO" id="GO:0004553">
    <property type="term" value="F:hydrolase activity, hydrolyzing O-glycosyl compounds"/>
    <property type="evidence" value="ECO:0007669"/>
    <property type="project" value="InterPro"/>
</dbReference>
<evidence type="ECO:0000256" key="6">
    <source>
        <dbReference type="ARBA" id="ARBA00023295"/>
    </source>
</evidence>
<dbReference type="RefSeq" id="WP_091495838.1">
    <property type="nucleotide sequence ID" value="NZ_FODJ01000003.1"/>
</dbReference>
<keyword evidence="9" id="KW-0533">Nickel</keyword>
<dbReference type="STRING" id="872970.SAMN04488134_10371"/>
<keyword evidence="9" id="KW-0170">Cobalt</keyword>
<dbReference type="Gene3D" id="3.90.110.10">
    <property type="entry name" value="Lactate dehydrogenase/glycoside hydrolase, family 4, C-terminal"/>
    <property type="match status" value="1"/>
</dbReference>
<evidence type="ECO:0000256" key="1">
    <source>
        <dbReference type="ARBA" id="ARBA00010141"/>
    </source>
</evidence>
<evidence type="ECO:0000259" key="13">
    <source>
        <dbReference type="Pfam" id="PF11975"/>
    </source>
</evidence>
<evidence type="ECO:0000256" key="2">
    <source>
        <dbReference type="ARBA" id="ARBA00022723"/>
    </source>
</evidence>
<dbReference type="Pfam" id="PF02056">
    <property type="entry name" value="Glyco_hydro_4"/>
    <property type="match status" value="1"/>
</dbReference>
<dbReference type="SUPFAM" id="SSF51735">
    <property type="entry name" value="NAD(P)-binding Rossmann-fold domains"/>
    <property type="match status" value="1"/>
</dbReference>
<evidence type="ECO:0000256" key="12">
    <source>
        <dbReference type="SAM" id="Phobius"/>
    </source>
</evidence>
<dbReference type="SUPFAM" id="SSF56327">
    <property type="entry name" value="LDH C-terminal domain-like"/>
    <property type="match status" value="1"/>
</dbReference>
<dbReference type="InterPro" id="IPR019802">
    <property type="entry name" value="GlycHydrolase_4_CS"/>
</dbReference>
<evidence type="ECO:0000256" key="5">
    <source>
        <dbReference type="ARBA" id="ARBA00023211"/>
    </source>
</evidence>
<evidence type="ECO:0000313" key="14">
    <source>
        <dbReference type="EMBL" id="SEN99744.1"/>
    </source>
</evidence>
<evidence type="ECO:0000256" key="10">
    <source>
        <dbReference type="PIRSR" id="PIRSR601088-4"/>
    </source>
</evidence>
<feature type="binding site" evidence="9">
    <location>
        <position position="199"/>
    </location>
    <ligand>
        <name>Mn(2+)</name>
        <dbReference type="ChEBI" id="CHEBI:29035"/>
    </ligand>
</feature>
<dbReference type="PANTHER" id="PTHR32092">
    <property type="entry name" value="6-PHOSPHO-BETA-GLUCOSIDASE-RELATED"/>
    <property type="match status" value="1"/>
</dbReference>
<comment type="similarity">
    <text evidence="1 11">Belongs to the glycosyl hydrolase 4 family.</text>
</comment>
<keyword evidence="4 11" id="KW-0520">NAD</keyword>
<dbReference type="CDD" id="cd05298">
    <property type="entry name" value="GH4_GlvA_pagL_like"/>
    <property type="match status" value="1"/>
</dbReference>
<evidence type="ECO:0000256" key="11">
    <source>
        <dbReference type="RuleBase" id="RU361152"/>
    </source>
</evidence>
<dbReference type="InterPro" id="IPR015955">
    <property type="entry name" value="Lactate_DH/Glyco_Ohase_4_C"/>
</dbReference>
<dbReference type="InterPro" id="IPR036291">
    <property type="entry name" value="NAD(P)-bd_dom_sf"/>
</dbReference>
<dbReference type="PRINTS" id="PR00732">
    <property type="entry name" value="GLHYDRLASE4"/>
</dbReference>
<feature type="active site" description="Proton donor" evidence="7">
    <location>
        <position position="170"/>
    </location>
</feature>